<feature type="compositionally biased region" description="Polar residues" evidence="1">
    <location>
        <begin position="200"/>
        <end position="218"/>
    </location>
</feature>
<dbReference type="AlphaFoldDB" id="A0A9Q3C413"/>
<gene>
    <name evidence="2" type="ORF">O181_017779</name>
</gene>
<feature type="compositionally biased region" description="Polar residues" evidence="1">
    <location>
        <begin position="165"/>
        <end position="182"/>
    </location>
</feature>
<reference evidence="2" key="1">
    <citation type="submission" date="2021-03" db="EMBL/GenBank/DDBJ databases">
        <title>Draft genome sequence of rust myrtle Austropuccinia psidii MF-1, a brazilian biotype.</title>
        <authorList>
            <person name="Quecine M.C."/>
            <person name="Pachon D.M.R."/>
            <person name="Bonatelli M.L."/>
            <person name="Correr F.H."/>
            <person name="Franceschini L.M."/>
            <person name="Leite T.F."/>
            <person name="Margarido G.R.A."/>
            <person name="Almeida C.A."/>
            <person name="Ferrarezi J.A."/>
            <person name="Labate C.A."/>
        </authorList>
    </citation>
    <scope>NUCLEOTIDE SEQUENCE</scope>
    <source>
        <strain evidence="2">MF-1</strain>
    </source>
</reference>
<feature type="region of interest" description="Disordered" evidence="1">
    <location>
        <begin position="165"/>
        <end position="218"/>
    </location>
</feature>
<organism evidence="2 3">
    <name type="scientific">Austropuccinia psidii MF-1</name>
    <dbReference type="NCBI Taxonomy" id="1389203"/>
    <lineage>
        <taxon>Eukaryota</taxon>
        <taxon>Fungi</taxon>
        <taxon>Dikarya</taxon>
        <taxon>Basidiomycota</taxon>
        <taxon>Pucciniomycotina</taxon>
        <taxon>Pucciniomycetes</taxon>
        <taxon>Pucciniales</taxon>
        <taxon>Sphaerophragmiaceae</taxon>
        <taxon>Austropuccinia</taxon>
    </lineage>
</organism>
<protein>
    <submittedName>
        <fullName evidence="2">Uncharacterized protein</fullName>
    </submittedName>
</protein>
<proteinExistence type="predicted"/>
<feature type="region of interest" description="Disordered" evidence="1">
    <location>
        <begin position="21"/>
        <end position="54"/>
    </location>
</feature>
<accession>A0A9Q3C413</accession>
<dbReference type="EMBL" id="AVOT02005040">
    <property type="protein sequence ID" value="MBW0478064.1"/>
    <property type="molecule type" value="Genomic_DNA"/>
</dbReference>
<dbReference type="Proteomes" id="UP000765509">
    <property type="component" value="Unassembled WGS sequence"/>
</dbReference>
<sequence>MRGRKDTLATLGYRSYYKYKTTGVKKSSSQDSQSPTPSDHYYYPPKQETELGEESEIYSSFPIATVRTNKSDLKVVEKFFLDLLEENEISDSIPKSKEEINYSKVDKPSSSKLPVSIEEIQEENLNEETAEVQEGTSSTARIHQKILEMQEQLLALIKREGKIKSSSYTPQNSSLKEQTSLKRSFRPHGSPSPYPRPISASKSYTEQRPSSLPSINISSQIPTPLQEEIPQDTTPIVKIRAQDYSLGFDGKDVEIFIKKAENIAEIEGASGRDIAKQISSCTKDEEISYHN</sequence>
<keyword evidence="3" id="KW-1185">Reference proteome</keyword>
<comment type="caution">
    <text evidence="2">The sequence shown here is derived from an EMBL/GenBank/DDBJ whole genome shotgun (WGS) entry which is preliminary data.</text>
</comment>
<evidence type="ECO:0000313" key="2">
    <source>
        <dbReference type="EMBL" id="MBW0478064.1"/>
    </source>
</evidence>
<evidence type="ECO:0000256" key="1">
    <source>
        <dbReference type="SAM" id="MobiDB-lite"/>
    </source>
</evidence>
<name>A0A9Q3C413_9BASI</name>
<feature type="compositionally biased region" description="Low complexity" evidence="1">
    <location>
        <begin position="25"/>
        <end position="39"/>
    </location>
</feature>
<evidence type="ECO:0000313" key="3">
    <source>
        <dbReference type="Proteomes" id="UP000765509"/>
    </source>
</evidence>